<comment type="caution">
    <text evidence="7">The sequence shown here is derived from an EMBL/GenBank/DDBJ whole genome shotgun (WGS) entry which is preliminary data.</text>
</comment>
<keyword evidence="5" id="KW-0269">Exonuclease</keyword>
<dbReference type="EMBL" id="BAEE01000076">
    <property type="protein sequence ID" value="GAB11508.1"/>
    <property type="molecule type" value="Genomic_DNA"/>
</dbReference>
<dbReference type="GO" id="GO:0004527">
    <property type="term" value="F:exonuclease activity"/>
    <property type="evidence" value="ECO:0007669"/>
    <property type="project" value="UniProtKB-KW"/>
</dbReference>
<reference evidence="7 8" key="1">
    <citation type="submission" date="2011-11" db="EMBL/GenBank/DDBJ databases">
        <title>Whole genome shotgun sequence of Gordonia araii NBRC 100433.</title>
        <authorList>
            <person name="Yoshida Y."/>
            <person name="Hosoyama A."/>
            <person name="Tsuchikane K."/>
            <person name="Katsumata H."/>
            <person name="Yamazaki S."/>
            <person name="Fujita N."/>
        </authorList>
    </citation>
    <scope>NUCLEOTIDE SEQUENCE [LARGE SCALE GENOMIC DNA]</scope>
    <source>
        <strain evidence="7 8">NBRC 100433</strain>
    </source>
</reference>
<name>G7H6N3_9ACTN</name>
<keyword evidence="4 7" id="KW-0378">Hydrolase</keyword>
<comment type="similarity">
    <text evidence="1">Belongs to the SbcD family.</text>
</comment>
<dbReference type="RefSeq" id="WP_007323583.1">
    <property type="nucleotide sequence ID" value="NZ_BAEE01000076.1"/>
</dbReference>
<dbReference type="Pfam" id="PF00149">
    <property type="entry name" value="Metallophos"/>
    <property type="match status" value="1"/>
</dbReference>
<evidence type="ECO:0000256" key="1">
    <source>
        <dbReference type="ARBA" id="ARBA00010555"/>
    </source>
</evidence>
<dbReference type="CDD" id="cd00840">
    <property type="entry name" value="MPP_Mre11_N"/>
    <property type="match status" value="1"/>
</dbReference>
<keyword evidence="8" id="KW-1185">Reference proteome</keyword>
<protein>
    <recommendedName>
        <fullName evidence="2">Nuclease SbcCD subunit D</fullName>
    </recommendedName>
</protein>
<organism evidence="7 8">
    <name type="scientific">Gordonia araii NBRC 100433</name>
    <dbReference type="NCBI Taxonomy" id="1073574"/>
    <lineage>
        <taxon>Bacteria</taxon>
        <taxon>Bacillati</taxon>
        <taxon>Actinomycetota</taxon>
        <taxon>Actinomycetes</taxon>
        <taxon>Mycobacteriales</taxon>
        <taxon>Gordoniaceae</taxon>
        <taxon>Gordonia</taxon>
    </lineage>
</organism>
<feature type="domain" description="Calcineurin-like phosphoesterase" evidence="6">
    <location>
        <begin position="24"/>
        <end position="220"/>
    </location>
</feature>
<evidence type="ECO:0000256" key="2">
    <source>
        <dbReference type="ARBA" id="ARBA00013365"/>
    </source>
</evidence>
<dbReference type="InterPro" id="IPR004843">
    <property type="entry name" value="Calcineurin-like_PHP"/>
</dbReference>
<dbReference type="InterPro" id="IPR014577">
    <property type="entry name" value="UCP033093_metalloPase"/>
</dbReference>
<dbReference type="PANTHER" id="PTHR30337:SF0">
    <property type="entry name" value="NUCLEASE SBCCD SUBUNIT D"/>
    <property type="match status" value="1"/>
</dbReference>
<dbReference type="InterPro" id="IPR050535">
    <property type="entry name" value="DNA_Repair-Maintenance_Comp"/>
</dbReference>
<dbReference type="InterPro" id="IPR029052">
    <property type="entry name" value="Metallo-depent_PP-like"/>
</dbReference>
<dbReference type="AlphaFoldDB" id="G7H6N3"/>
<dbReference type="PANTHER" id="PTHR30337">
    <property type="entry name" value="COMPONENT OF ATP-DEPENDENT DSDNA EXONUCLEASE"/>
    <property type="match status" value="1"/>
</dbReference>
<dbReference type="SUPFAM" id="SSF56300">
    <property type="entry name" value="Metallo-dependent phosphatases"/>
    <property type="match status" value="1"/>
</dbReference>
<gene>
    <name evidence="7" type="ORF">GOARA_076_00180</name>
</gene>
<proteinExistence type="inferred from homology"/>
<dbReference type="Proteomes" id="UP000035088">
    <property type="component" value="Unassembled WGS sequence"/>
</dbReference>
<evidence type="ECO:0000256" key="5">
    <source>
        <dbReference type="ARBA" id="ARBA00022839"/>
    </source>
</evidence>
<evidence type="ECO:0000313" key="8">
    <source>
        <dbReference type="Proteomes" id="UP000035088"/>
    </source>
</evidence>
<keyword evidence="3" id="KW-0540">Nuclease</keyword>
<dbReference type="InterPro" id="IPR041796">
    <property type="entry name" value="Mre11_N"/>
</dbReference>
<dbReference type="Gene3D" id="3.60.21.10">
    <property type="match status" value="1"/>
</dbReference>
<dbReference type="STRING" id="1073574.GOARA_076_00180"/>
<evidence type="ECO:0000313" key="7">
    <source>
        <dbReference type="EMBL" id="GAB11508.1"/>
    </source>
</evidence>
<dbReference type="PIRSF" id="PIRSF033093">
    <property type="entry name" value="UCP_ML1119"/>
    <property type="match status" value="1"/>
</dbReference>
<dbReference type="OrthoDB" id="9773856at2"/>
<accession>G7H6N3</accession>
<evidence type="ECO:0000256" key="3">
    <source>
        <dbReference type="ARBA" id="ARBA00022722"/>
    </source>
</evidence>
<sequence length="403" mass="43007">MTAATLFDDPNFDDARRAPDRSVTFVHTADWQLGMTRHFLPPEAQALFTADRLGAIERIGDVAATAGAEFVVVCGDVFEDHRVSSRIVTQALDRLRDFPVPVYLLPGNHDPYDAASIYRSEVFTKRCPDNVVVLSTPGAHEVADGIDLVVAPWSTKSPTSDLVADQVSRLPGTDRIRIVLGHGGTDELSPSSGPAIVAVPPLDRALADEVLDFVALGDRHSVTKLGTTGRIWYSGAHEVTNFDNVETGSGEVLVVSLARGSRRTVEVAQHPVGRWRFRSMTVDVNGTDDVEALSSRLDEIPDKSTTVVRLGLVGTLSIADHTALSELLDAAADRFAAVVRWDACDDLRVVADPGDVDGLGLRGYAAEAAGELVSRANAADDAESRAARDALALLGRLAGGGDR</sequence>
<evidence type="ECO:0000259" key="6">
    <source>
        <dbReference type="Pfam" id="PF00149"/>
    </source>
</evidence>
<evidence type="ECO:0000256" key="4">
    <source>
        <dbReference type="ARBA" id="ARBA00022801"/>
    </source>
</evidence>